<comment type="caution">
    <text evidence="1">The sequence shown here is derived from an EMBL/GenBank/DDBJ whole genome shotgun (WGS) entry which is preliminary data.</text>
</comment>
<protein>
    <submittedName>
        <fullName evidence="1">Uncharacterized protein</fullName>
    </submittedName>
</protein>
<sequence length="74" mass="8600">MKFSIKHGGYKYLIEVIVDVRFIDLQHLIERSVTLAKLDTMLDYTNERKTDKLEYCTSNVTLEADVNCESNNGR</sequence>
<gene>
    <name evidence="1" type="ORF">T4D_16730</name>
</gene>
<reference evidence="1 2" key="1">
    <citation type="submission" date="2015-01" db="EMBL/GenBank/DDBJ databases">
        <title>Evolution of Trichinella species and genotypes.</title>
        <authorList>
            <person name="Korhonen P.K."/>
            <person name="Edoardo P."/>
            <person name="Giuseppe L.R."/>
            <person name="Gasser R.B."/>
        </authorList>
    </citation>
    <scope>NUCLEOTIDE SEQUENCE [LARGE SCALE GENOMIC DNA]</scope>
    <source>
        <strain evidence="1">ISS470</strain>
    </source>
</reference>
<organism evidence="1 2">
    <name type="scientific">Trichinella pseudospiralis</name>
    <name type="common">Parasitic roundworm</name>
    <dbReference type="NCBI Taxonomy" id="6337"/>
    <lineage>
        <taxon>Eukaryota</taxon>
        <taxon>Metazoa</taxon>
        <taxon>Ecdysozoa</taxon>
        <taxon>Nematoda</taxon>
        <taxon>Enoplea</taxon>
        <taxon>Dorylaimia</taxon>
        <taxon>Trichinellida</taxon>
        <taxon>Trichinellidae</taxon>
        <taxon>Trichinella</taxon>
    </lineage>
</organism>
<dbReference type="AlphaFoldDB" id="A0A0V1F6R7"/>
<proteinExistence type="predicted"/>
<keyword evidence="2" id="KW-1185">Reference proteome</keyword>
<evidence type="ECO:0000313" key="2">
    <source>
        <dbReference type="Proteomes" id="UP000054995"/>
    </source>
</evidence>
<dbReference type="EMBL" id="JYDT01000221">
    <property type="protein sequence ID" value="KRY81521.1"/>
    <property type="molecule type" value="Genomic_DNA"/>
</dbReference>
<dbReference type="Proteomes" id="UP000054995">
    <property type="component" value="Unassembled WGS sequence"/>
</dbReference>
<evidence type="ECO:0000313" key="1">
    <source>
        <dbReference type="EMBL" id="KRY81521.1"/>
    </source>
</evidence>
<name>A0A0V1F6R7_TRIPS</name>
<accession>A0A0V1F6R7</accession>